<reference evidence="2 3" key="1">
    <citation type="journal article" date="2023" name="Microorganisms">
        <title>Thiorhodovibrio frisius and Trv. litoralis spp. nov., Two Novel Members from a Clade of Fastidious Purple Sulfur Bacteria That Exhibit Unique Red-Shifted Light-Harvesting Capabilities.</title>
        <authorList>
            <person name="Methner A."/>
            <person name="Kuzyk S.B."/>
            <person name="Petersen J."/>
            <person name="Bauer S."/>
            <person name="Brinkmann H."/>
            <person name="Sichau K."/>
            <person name="Wanner G."/>
            <person name="Wolf J."/>
            <person name="Neumann-Schaal M."/>
            <person name="Henke P."/>
            <person name="Tank M."/>
            <person name="Sproer C."/>
            <person name="Bunk B."/>
            <person name="Overmann J."/>
        </authorList>
    </citation>
    <scope>NUCLEOTIDE SEQUENCE [LARGE SCALE GENOMIC DNA]</scope>
    <source>
        <strain evidence="2 3">DSM 6702</strain>
    </source>
</reference>
<name>A0ABZ0S6V3_9GAMM</name>
<dbReference type="RefSeq" id="WP_328987210.1">
    <property type="nucleotide sequence ID" value="NZ_CP121472.1"/>
</dbReference>
<dbReference type="PANTHER" id="PTHR12526">
    <property type="entry name" value="GLYCOSYLTRANSFERASE"/>
    <property type="match status" value="1"/>
</dbReference>
<dbReference type="Proteomes" id="UP001432180">
    <property type="component" value="Chromosome"/>
</dbReference>
<dbReference type="SUPFAM" id="SSF53756">
    <property type="entry name" value="UDP-Glycosyltransferase/glycogen phosphorylase"/>
    <property type="match status" value="1"/>
</dbReference>
<dbReference type="InterPro" id="IPR028098">
    <property type="entry name" value="Glyco_trans_4-like_N"/>
</dbReference>
<proteinExistence type="predicted"/>
<keyword evidence="2" id="KW-0808">Transferase</keyword>
<gene>
    <name evidence="2" type="primary">pglJ_1</name>
    <name evidence="2" type="ORF">Thiowin_01634</name>
</gene>
<dbReference type="GO" id="GO:0016757">
    <property type="term" value="F:glycosyltransferase activity"/>
    <property type="evidence" value="ECO:0007669"/>
    <property type="project" value="UniProtKB-KW"/>
</dbReference>
<feature type="domain" description="Glycosyltransferase subfamily 4-like N-terminal" evidence="1">
    <location>
        <begin position="18"/>
        <end position="176"/>
    </location>
</feature>
<keyword evidence="3" id="KW-1185">Reference proteome</keyword>
<dbReference type="Gene3D" id="3.40.50.2000">
    <property type="entry name" value="Glycogen Phosphorylase B"/>
    <property type="match status" value="2"/>
</dbReference>
<dbReference type="Pfam" id="PF13692">
    <property type="entry name" value="Glyco_trans_1_4"/>
    <property type="match status" value="1"/>
</dbReference>
<dbReference type="EMBL" id="CP121472">
    <property type="protein sequence ID" value="WPL16667.1"/>
    <property type="molecule type" value="Genomic_DNA"/>
</dbReference>
<dbReference type="Pfam" id="PF13439">
    <property type="entry name" value="Glyco_transf_4"/>
    <property type="match status" value="1"/>
</dbReference>
<protein>
    <submittedName>
        <fullName evidence="2">N-acetylgalactosamine-N, N'-diacetylbacillosaminyl-diphospho-undecaprenol 4-alpha-N-acetylgalactosaminyltransferase</fullName>
        <ecNumber evidence="2">2.4.1.291</ecNumber>
    </submittedName>
</protein>
<keyword evidence="2" id="KW-0328">Glycosyltransferase</keyword>
<evidence type="ECO:0000313" key="3">
    <source>
        <dbReference type="Proteomes" id="UP001432180"/>
    </source>
</evidence>
<accession>A0ABZ0S6V3</accession>
<evidence type="ECO:0000259" key="1">
    <source>
        <dbReference type="Pfam" id="PF13439"/>
    </source>
</evidence>
<dbReference type="EC" id="2.4.1.291" evidence="2"/>
<evidence type="ECO:0000313" key="2">
    <source>
        <dbReference type="EMBL" id="WPL16667.1"/>
    </source>
</evidence>
<dbReference type="PANTHER" id="PTHR12526:SF630">
    <property type="entry name" value="GLYCOSYLTRANSFERASE"/>
    <property type="match status" value="1"/>
</dbReference>
<organism evidence="2 3">
    <name type="scientific">Thiorhodovibrio winogradskyi</name>
    <dbReference type="NCBI Taxonomy" id="77007"/>
    <lineage>
        <taxon>Bacteria</taxon>
        <taxon>Pseudomonadati</taxon>
        <taxon>Pseudomonadota</taxon>
        <taxon>Gammaproteobacteria</taxon>
        <taxon>Chromatiales</taxon>
        <taxon>Chromatiaceae</taxon>
        <taxon>Thiorhodovibrio</taxon>
    </lineage>
</organism>
<dbReference type="CDD" id="cd03811">
    <property type="entry name" value="GT4_GT28_WabH-like"/>
    <property type="match status" value="1"/>
</dbReference>
<sequence>MSPHPDSIAVLASFSGNGGVERMLINLLIAFDARGIRVDLLLLRANSAYLRDLPPGIRQRRLAGRHSQLAIPALALYLRRARPAALLVAKDRAGRSAVMARALAGVDTAILLRLGTHLSTAMAARSAAERWLRYGLIRWLYPHIEGIVAVSAGVAEDVRTLARLPAERIHVVRNPVITPALAERAQAPCPHPWLRHAEREPAQTPVIPVILGIGRLQRQKDFPTLIRAFAQLRQQRPCRLIILGEGAKRPELEGLIAELGLSESVDLPGFLANPYPFIARANLLALSSAWEGSPNALTEALALGTPAVATDCPSGPAEILRQGRFGPLVPVGDAHALAQAMAATLDAPLPAETLRAAVSDYQADISAGRYLELIQRIRGQSSSRR</sequence>